<feature type="compositionally biased region" description="Polar residues" evidence="4">
    <location>
        <begin position="331"/>
        <end position="348"/>
    </location>
</feature>
<evidence type="ECO:0000259" key="5">
    <source>
        <dbReference type="PROSITE" id="PS50172"/>
    </source>
</evidence>
<gene>
    <name evidence="6" type="ORF">Anas_05300</name>
</gene>
<evidence type="ECO:0000256" key="2">
    <source>
        <dbReference type="ARBA" id="ARBA00022763"/>
    </source>
</evidence>
<dbReference type="PROSITE" id="PS50172">
    <property type="entry name" value="BRCT"/>
    <property type="match status" value="2"/>
</dbReference>
<feature type="compositionally biased region" description="Low complexity" evidence="4">
    <location>
        <begin position="537"/>
        <end position="553"/>
    </location>
</feature>
<feature type="compositionally biased region" description="Polar residues" evidence="4">
    <location>
        <begin position="962"/>
        <end position="971"/>
    </location>
</feature>
<dbReference type="InterPro" id="IPR047249">
    <property type="entry name" value="BRCT_p53bp1-like_rpt1"/>
</dbReference>
<feature type="compositionally biased region" description="Basic and acidic residues" evidence="4">
    <location>
        <begin position="427"/>
        <end position="468"/>
    </location>
</feature>
<feature type="domain" description="BRCT" evidence="5">
    <location>
        <begin position="1558"/>
        <end position="1603"/>
    </location>
</feature>
<feature type="region of interest" description="Disordered" evidence="4">
    <location>
        <begin position="331"/>
        <end position="352"/>
    </location>
</feature>
<feature type="compositionally biased region" description="Basic and acidic residues" evidence="4">
    <location>
        <begin position="1150"/>
        <end position="1159"/>
    </location>
</feature>
<dbReference type="EMBL" id="SEYY01019380">
    <property type="protein sequence ID" value="KAB7498319.1"/>
    <property type="molecule type" value="Genomic_DNA"/>
</dbReference>
<dbReference type="OrthoDB" id="6345965at2759"/>
<feature type="region of interest" description="Disordered" evidence="4">
    <location>
        <begin position="1293"/>
        <end position="1343"/>
    </location>
</feature>
<dbReference type="InterPro" id="IPR047252">
    <property type="entry name" value="TP53BP1-like"/>
</dbReference>
<accession>A0A5N5SXB3</accession>
<feature type="region of interest" description="Disordered" evidence="4">
    <location>
        <begin position="1620"/>
        <end position="1644"/>
    </location>
</feature>
<proteinExistence type="predicted"/>
<feature type="region of interest" description="Disordered" evidence="4">
    <location>
        <begin position="76"/>
        <end position="102"/>
    </location>
</feature>
<feature type="compositionally biased region" description="Polar residues" evidence="4">
    <location>
        <begin position="888"/>
        <end position="911"/>
    </location>
</feature>
<feature type="compositionally biased region" description="Basic and acidic residues" evidence="4">
    <location>
        <begin position="1265"/>
        <end position="1277"/>
    </location>
</feature>
<dbReference type="GO" id="GO:0042393">
    <property type="term" value="F:histone binding"/>
    <property type="evidence" value="ECO:0007669"/>
    <property type="project" value="TreeGrafter"/>
</dbReference>
<dbReference type="CDD" id="cd17724">
    <property type="entry name" value="BRCT_p53bp1_rpt2"/>
    <property type="match status" value="1"/>
</dbReference>
<feature type="region of interest" description="Disordered" evidence="4">
    <location>
        <begin position="515"/>
        <end position="747"/>
    </location>
</feature>
<comment type="subcellular location">
    <subcellularLocation>
        <location evidence="1">Nucleus</location>
    </subcellularLocation>
</comment>
<keyword evidence="3" id="KW-0539">Nucleus</keyword>
<dbReference type="InterPro" id="IPR001357">
    <property type="entry name" value="BRCT_dom"/>
</dbReference>
<dbReference type="Proteomes" id="UP000326759">
    <property type="component" value="Unassembled WGS sequence"/>
</dbReference>
<feature type="compositionally biased region" description="Basic and acidic residues" evidence="4">
    <location>
        <begin position="702"/>
        <end position="717"/>
    </location>
</feature>
<feature type="domain" description="BRCT" evidence="5">
    <location>
        <begin position="1345"/>
        <end position="1489"/>
    </location>
</feature>
<feature type="region of interest" description="Disordered" evidence="4">
    <location>
        <begin position="860"/>
        <end position="1018"/>
    </location>
</feature>
<reference evidence="6 7" key="1">
    <citation type="journal article" date="2019" name="PLoS Biol.">
        <title>Sex chromosomes control vertical transmission of feminizing Wolbachia symbionts in an isopod.</title>
        <authorList>
            <person name="Becking T."/>
            <person name="Chebbi M.A."/>
            <person name="Giraud I."/>
            <person name="Moumen B."/>
            <person name="Laverre T."/>
            <person name="Caubet Y."/>
            <person name="Peccoud J."/>
            <person name="Gilbert C."/>
            <person name="Cordaux R."/>
        </authorList>
    </citation>
    <scope>NUCLEOTIDE SEQUENCE [LARGE SCALE GENOMIC DNA]</scope>
    <source>
        <strain evidence="6">ANa2</strain>
        <tissue evidence="6">Whole body excluding digestive tract and cuticle</tissue>
    </source>
</reference>
<feature type="compositionally biased region" description="Basic and acidic residues" evidence="4">
    <location>
        <begin position="79"/>
        <end position="94"/>
    </location>
</feature>
<feature type="compositionally biased region" description="Basic and acidic residues" evidence="4">
    <location>
        <begin position="912"/>
        <end position="921"/>
    </location>
</feature>
<feature type="compositionally biased region" description="Basic and acidic residues" evidence="4">
    <location>
        <begin position="365"/>
        <end position="380"/>
    </location>
</feature>
<name>A0A5N5SXB3_9CRUS</name>
<comment type="caution">
    <text evidence="6">The sequence shown here is derived from an EMBL/GenBank/DDBJ whole genome shotgun (WGS) entry which is preliminary data.</text>
</comment>
<dbReference type="SMART" id="SM00292">
    <property type="entry name" value="BRCT"/>
    <property type="match status" value="2"/>
</dbReference>
<feature type="compositionally biased region" description="Acidic residues" evidence="4">
    <location>
        <begin position="1635"/>
        <end position="1644"/>
    </location>
</feature>
<dbReference type="GO" id="GO:0045944">
    <property type="term" value="P:positive regulation of transcription by RNA polymerase II"/>
    <property type="evidence" value="ECO:0007669"/>
    <property type="project" value="TreeGrafter"/>
</dbReference>
<dbReference type="CDD" id="cd17745">
    <property type="entry name" value="BRCT_p53bp1_rpt1"/>
    <property type="match status" value="1"/>
</dbReference>
<protein>
    <submittedName>
        <fullName evidence="6">Tumor suppressor p53-binding protein 1</fullName>
    </submittedName>
</protein>
<dbReference type="SUPFAM" id="SSF52113">
    <property type="entry name" value="BRCT domain"/>
    <property type="match status" value="2"/>
</dbReference>
<feature type="compositionally biased region" description="Basic and acidic residues" evidence="4">
    <location>
        <begin position="525"/>
        <end position="536"/>
    </location>
</feature>
<feature type="compositionally biased region" description="Acidic residues" evidence="4">
    <location>
        <begin position="1323"/>
        <end position="1333"/>
    </location>
</feature>
<dbReference type="GO" id="GO:0005634">
    <property type="term" value="C:nucleus"/>
    <property type="evidence" value="ECO:0007669"/>
    <property type="project" value="UniProtKB-SubCell"/>
</dbReference>
<dbReference type="Gene3D" id="3.40.50.10190">
    <property type="entry name" value="BRCT domain"/>
    <property type="match status" value="2"/>
</dbReference>
<feature type="region of interest" description="Disordered" evidence="4">
    <location>
        <begin position="1129"/>
        <end position="1166"/>
    </location>
</feature>
<evidence type="ECO:0000313" key="7">
    <source>
        <dbReference type="Proteomes" id="UP000326759"/>
    </source>
</evidence>
<dbReference type="PANTHER" id="PTHR15321">
    <property type="entry name" value="TUMOR SUPPRESSOR P53-BINDING PROTEIN 1"/>
    <property type="match status" value="1"/>
</dbReference>
<evidence type="ECO:0000256" key="4">
    <source>
        <dbReference type="SAM" id="MobiDB-lite"/>
    </source>
</evidence>
<feature type="compositionally biased region" description="Basic and acidic residues" evidence="4">
    <location>
        <begin position="653"/>
        <end position="678"/>
    </location>
</feature>
<feature type="region of interest" description="Disordered" evidence="4">
    <location>
        <begin position="149"/>
        <end position="171"/>
    </location>
</feature>
<evidence type="ECO:0000256" key="1">
    <source>
        <dbReference type="ARBA" id="ARBA00004123"/>
    </source>
</evidence>
<sequence length="1644" mass="183391">MLFLKACFGKFLCSLYEELLTFYNWISKYKRTTEGFYGIFYSYFKSLPLKVFKDIYKQRNNDGPLHDPIIDTLEESDEASPRQEEEQQHSDNAHMESFNGDSLPTTGSPFKKGYGAGSLGEASVDSLVDEPLPIESVHLSPFRIETIHNSPLSGRQKDSHTFSVSVPDSLPPHVMELDSPEHYGDKMDEPFESEFCVEKVPPTGKVSEDEPFLIGGPTKSFPEEASDEAAPLQESLASILVPTQEFQKFSFILIFSISAPWEYHSYEFIYYFSFNFELISSFYPFIFLYKRIYYCFIIRKQKSDPSLEEKQSQASPKGSLDISSQADMFESQVETRSQPSSPASNLQTGAKEDFQRQSHQLSLKLSKDLPKETESCKDFEEAPTVAGSLSPPSDVQGYSQNSPLPSLGIKRILSSAESSSPVKRKRDSLEEISSDRKIIKKDRKELELEGESGRKQEGWVSAREKPEEADSDIEILDSESFSSANQSVEVVFDKKSVLCDTTETVESQDLKLLLTGATQPEEEIRDVAHQGVDKESSSSQSPSLLSLPDSVSLTCNEHVSSSFLEENPSSGGGENTLQPTQVELICADREAASTQHTSQPKSQKSIDPYGSSEIQSSDPAVSYPQFHAPSQIGDGSYGGVEEEEESVFVKAVRAAEKKKEQTRKLEIERNKTKVKEHTTNSSDNNKNNIHKSNVRAGDSDDEQAKQKDSDILSDKNPKPKVSSSTPNVSGRGNISPDSLKDEPVSDISKTNSVNSLISLTSQNSNHVQSKMDTLEIESDDIHNAKDLMNSGWLNLGQRKFTLPTFECWENPSTKERVFSIVGADGVIKENTPFSVLIRYATISKSGSREIRISDISSLSKSTTSSGYLADRSASLSNPEGSVKHESTRLSNASVCVISPPQSDPHSTVKSTSDPKAKKDDEIFVYPQPRSFPPQPESVACKSSSVYVTTDGEEIKRPYDISLTETSSSDSNRVPRSRGRPRGRARGRGKGRGTEKVLIPPPITEEVKSGSSQSDSLSEKDSEYGEKFLSLLPEFLQQKLRNSQIPLTEDEEEIFILQKKQIIEKDQKNQFDQVCTKVRMAEIKQGLLVFARYFDNNYYSAIIKGPAKEDRWRVQYNLDDLENDKRLLKKMAPPPQPRKADYTLDTTDEGSTSKKQETVKTKRIPTAFSDTSSTESEFYYSAIEETPKSGRKKAPKKSPASLKTPRSNTTKKQLLKHLIVETTDTTEEQAKSSLLPLEKIGDEPIKYPPKKSKSSPVSKTPRKKIPKETQKVSSKSKESLLNPVVELIQLQEVKSSPRSVSKKRGRRPGSATKNPKKELKLEEGNDTSDEDVTGEIDPSLGPLPPPDCQIFKGYTILITHAINVQKVAKKTDDVNGPLPMKKEYLTKQIIAGGGRVVETFQEAYHELHQFLQTKKTLSKDDISNKGGKKNSFTTLPASESPSRVLCVSNDCCRTAKYIQCLTVGIPLVNMNWVITSINLNQCLNWSNYLLPAGYSIITGYNIEQIFGFKNISPNVGRVTEVVKDEKVFLASSSNPEFGELWHHLLTVANAAVFKMPPKGGNLQRLIDRKTDFVIADNTIPEQELRRAQELNVPVVSSEWFIQSLIVGYKLPFDVQPQFKYDYKAPSSDPSGSQDNQSEEDLDSER</sequence>
<feature type="compositionally biased region" description="Basic residues" evidence="4">
    <location>
        <begin position="974"/>
        <end position="990"/>
    </location>
</feature>
<feature type="compositionally biased region" description="Polar residues" evidence="4">
    <location>
        <begin position="592"/>
        <end position="605"/>
    </location>
</feature>
<dbReference type="Pfam" id="PF18428">
    <property type="entry name" value="BRCT_3"/>
    <property type="match status" value="1"/>
</dbReference>
<keyword evidence="2" id="KW-0227">DNA damage</keyword>
<organism evidence="6 7">
    <name type="scientific">Armadillidium nasatum</name>
    <dbReference type="NCBI Taxonomy" id="96803"/>
    <lineage>
        <taxon>Eukaryota</taxon>
        <taxon>Metazoa</taxon>
        <taxon>Ecdysozoa</taxon>
        <taxon>Arthropoda</taxon>
        <taxon>Crustacea</taxon>
        <taxon>Multicrustacea</taxon>
        <taxon>Malacostraca</taxon>
        <taxon>Eumalacostraca</taxon>
        <taxon>Peracarida</taxon>
        <taxon>Isopoda</taxon>
        <taxon>Oniscidea</taxon>
        <taxon>Crinocheta</taxon>
        <taxon>Armadillidiidae</taxon>
        <taxon>Armadillidium</taxon>
    </lineage>
</organism>
<feature type="compositionally biased region" description="Polar residues" evidence="4">
    <location>
        <begin position="721"/>
        <end position="736"/>
    </location>
</feature>
<feature type="compositionally biased region" description="Polar residues" evidence="4">
    <location>
        <begin position="554"/>
        <end position="581"/>
    </location>
</feature>
<dbReference type="InterPro" id="IPR036420">
    <property type="entry name" value="BRCT_dom_sf"/>
</dbReference>
<dbReference type="GO" id="GO:0000077">
    <property type="term" value="P:DNA damage checkpoint signaling"/>
    <property type="evidence" value="ECO:0007669"/>
    <property type="project" value="TreeGrafter"/>
</dbReference>
<keyword evidence="7" id="KW-1185">Reference proteome</keyword>
<evidence type="ECO:0000313" key="6">
    <source>
        <dbReference type="EMBL" id="KAB7498319.1"/>
    </source>
</evidence>
<feature type="region of interest" description="Disordered" evidence="4">
    <location>
        <begin position="365"/>
        <end position="473"/>
    </location>
</feature>
<feature type="compositionally biased region" description="Polar residues" evidence="4">
    <location>
        <begin position="390"/>
        <end position="404"/>
    </location>
</feature>
<dbReference type="PANTHER" id="PTHR15321:SF3">
    <property type="entry name" value="TP53-BINDING PROTEIN 1"/>
    <property type="match status" value="1"/>
</dbReference>
<feature type="region of interest" description="Disordered" evidence="4">
    <location>
        <begin position="1185"/>
        <end position="1277"/>
    </location>
</feature>
<evidence type="ECO:0000256" key="3">
    <source>
        <dbReference type="ARBA" id="ARBA00023242"/>
    </source>
</evidence>
<dbReference type="InterPro" id="IPR047250">
    <property type="entry name" value="BRCT_p53bp1-like_rpt2"/>
</dbReference>